<accession>A0A4R7UDW0</accession>
<keyword evidence="5 13" id="KW-0255">Endonuclease</keyword>
<dbReference type="GO" id="GO:0005737">
    <property type="term" value="C:cytoplasm"/>
    <property type="evidence" value="ECO:0007669"/>
    <property type="project" value="UniProtKB-SubCell"/>
</dbReference>
<comment type="function">
    <text evidence="13">Endonuclease that resolves Holliday junction intermediates in genetic recombination. Cleaves mobile four-strand junctions by introducing symmetrical nicks in paired strands. Promotes annealing of linear ssDNA with homologous dsDNA. Required for DNA repair, homologous recombination and chromosome segregation.</text>
</comment>
<dbReference type="HAMAP" id="MF_00130">
    <property type="entry name" value="RecU"/>
    <property type="match status" value="1"/>
</dbReference>
<dbReference type="NCBIfam" id="NF002581">
    <property type="entry name" value="PRK02234.1-2"/>
    <property type="match status" value="1"/>
</dbReference>
<comment type="catalytic activity">
    <reaction evidence="13">
        <text>Endonucleolytic cleavage at a junction such as a reciprocal single-stranded crossover between two homologous DNA duplexes (Holliday junction).</text>
        <dbReference type="EC" id="3.1.21.10"/>
    </reaction>
</comment>
<name>A0A4R7UDW0_9BACT</name>
<dbReference type="CDD" id="cd22354">
    <property type="entry name" value="RecU-like"/>
    <property type="match status" value="1"/>
</dbReference>
<dbReference type="Pfam" id="PF03838">
    <property type="entry name" value="RecU"/>
    <property type="match status" value="1"/>
</dbReference>
<dbReference type="InterPro" id="IPR011856">
    <property type="entry name" value="tRNA_endonuc-like_dom_sf"/>
</dbReference>
<feature type="binding site" evidence="13">
    <location>
        <position position="61"/>
    </location>
    <ligand>
        <name>Mg(2+)</name>
        <dbReference type="ChEBI" id="CHEBI:18420"/>
    </ligand>
</feature>
<dbReference type="InterPro" id="IPR011335">
    <property type="entry name" value="Restrct_endonuc-II-like"/>
</dbReference>
<organism evidence="14 15">
    <name type="scientific">Mycoplasmopsis mustelae</name>
    <dbReference type="NCBI Taxonomy" id="171289"/>
    <lineage>
        <taxon>Bacteria</taxon>
        <taxon>Bacillati</taxon>
        <taxon>Mycoplasmatota</taxon>
        <taxon>Mycoplasmoidales</taxon>
        <taxon>Metamycoplasmataceae</taxon>
        <taxon>Mycoplasmopsis</taxon>
    </lineage>
</organism>
<keyword evidence="15" id="KW-1185">Reference proteome</keyword>
<dbReference type="RefSeq" id="WP_134110394.1">
    <property type="nucleotide sequence ID" value="NZ_SOCN01000001.1"/>
</dbReference>
<evidence type="ECO:0000256" key="8">
    <source>
        <dbReference type="ARBA" id="ARBA00022842"/>
    </source>
</evidence>
<evidence type="ECO:0000256" key="1">
    <source>
        <dbReference type="ARBA" id="ARBA00004496"/>
    </source>
</evidence>
<keyword evidence="4 13" id="KW-0479">Metal-binding</keyword>
<dbReference type="SUPFAM" id="SSF52980">
    <property type="entry name" value="Restriction endonuclease-like"/>
    <property type="match status" value="1"/>
</dbReference>
<evidence type="ECO:0000256" key="4">
    <source>
        <dbReference type="ARBA" id="ARBA00022723"/>
    </source>
</evidence>
<dbReference type="GO" id="GO:0003676">
    <property type="term" value="F:nucleic acid binding"/>
    <property type="evidence" value="ECO:0007669"/>
    <property type="project" value="InterPro"/>
</dbReference>
<reference evidence="14 15" key="1">
    <citation type="submission" date="2019-03" db="EMBL/GenBank/DDBJ databases">
        <title>Genomic Encyclopedia of Archaeal and Bacterial Type Strains, Phase II (KMG-II): from individual species to whole genera.</title>
        <authorList>
            <person name="Goeker M."/>
        </authorList>
    </citation>
    <scope>NUCLEOTIDE SEQUENCE [LARGE SCALE GENOMIC DNA]</scope>
    <source>
        <strain evidence="14 15">ATCC 35214</strain>
    </source>
</reference>
<keyword evidence="8 13" id="KW-0460">Magnesium</keyword>
<dbReference type="GO" id="GO:0007059">
    <property type="term" value="P:chromosome segregation"/>
    <property type="evidence" value="ECO:0007669"/>
    <property type="project" value="UniProtKB-UniRule"/>
</dbReference>
<evidence type="ECO:0000256" key="11">
    <source>
        <dbReference type="ARBA" id="ARBA00023447"/>
    </source>
</evidence>
<evidence type="ECO:0000256" key="12">
    <source>
        <dbReference type="ARBA" id="ARBA00029523"/>
    </source>
</evidence>
<dbReference type="Proteomes" id="UP000295757">
    <property type="component" value="Unassembled WGS sequence"/>
</dbReference>
<feature type="binding site" evidence="13">
    <location>
        <position position="92"/>
    </location>
    <ligand>
        <name>Mg(2+)</name>
        <dbReference type="ChEBI" id="CHEBI:18420"/>
    </ligand>
</feature>
<evidence type="ECO:0000256" key="10">
    <source>
        <dbReference type="ARBA" id="ARBA00023204"/>
    </source>
</evidence>
<dbReference type="Gene3D" id="3.40.1350.10">
    <property type="match status" value="1"/>
</dbReference>
<proteinExistence type="inferred from homology"/>
<dbReference type="AlphaFoldDB" id="A0A4R7UDW0"/>
<comment type="cofactor">
    <cofactor evidence="13">
        <name>Mg(2+)</name>
        <dbReference type="ChEBI" id="CHEBI:18420"/>
    </cofactor>
    <text evidence="13">Binds 1 Mg(2+) ion per subunit.</text>
</comment>
<evidence type="ECO:0000256" key="9">
    <source>
        <dbReference type="ARBA" id="ARBA00023172"/>
    </source>
</evidence>
<evidence type="ECO:0000256" key="13">
    <source>
        <dbReference type="HAMAP-Rule" id="MF_00130"/>
    </source>
</evidence>
<protein>
    <recommendedName>
        <fullName evidence="12 13">Holliday junction resolvase RecU</fullName>
        <ecNumber evidence="13">3.1.21.10</ecNumber>
    </recommendedName>
    <alternativeName>
        <fullName evidence="13">Recombination protein U homolog</fullName>
    </alternativeName>
</protein>
<dbReference type="GO" id="GO:0006310">
    <property type="term" value="P:DNA recombination"/>
    <property type="evidence" value="ECO:0007669"/>
    <property type="project" value="UniProtKB-UniRule"/>
</dbReference>
<feature type="site" description="Transition state stabilizer" evidence="13">
    <location>
        <position position="76"/>
    </location>
</feature>
<comment type="subcellular location">
    <subcellularLocation>
        <location evidence="1 13">Cytoplasm</location>
    </subcellularLocation>
</comment>
<keyword evidence="9 13" id="KW-0233">DNA recombination</keyword>
<dbReference type="GO" id="GO:0008821">
    <property type="term" value="F:crossover junction DNA endonuclease activity"/>
    <property type="evidence" value="ECO:0007669"/>
    <property type="project" value="UniProtKB-EC"/>
</dbReference>
<comment type="similarity">
    <text evidence="11 13">Belongs to the RecU family.</text>
</comment>
<comment type="caution">
    <text evidence="14">The sequence shown here is derived from an EMBL/GenBank/DDBJ whole genome shotgun (WGS) entry which is preliminary data.</text>
</comment>
<keyword evidence="3 13" id="KW-0540">Nuclease</keyword>
<feature type="binding site" evidence="13">
    <location>
        <position position="59"/>
    </location>
    <ligand>
        <name>Mg(2+)</name>
        <dbReference type="ChEBI" id="CHEBI:18420"/>
    </ligand>
</feature>
<keyword evidence="10 13" id="KW-0234">DNA repair</keyword>
<dbReference type="EC" id="3.1.21.10" evidence="13"/>
<keyword evidence="7 13" id="KW-0378">Hydrolase</keyword>
<evidence type="ECO:0000256" key="2">
    <source>
        <dbReference type="ARBA" id="ARBA00022490"/>
    </source>
</evidence>
<keyword evidence="2 13" id="KW-0963">Cytoplasm</keyword>
<evidence type="ECO:0000256" key="7">
    <source>
        <dbReference type="ARBA" id="ARBA00022801"/>
    </source>
</evidence>
<evidence type="ECO:0000256" key="5">
    <source>
        <dbReference type="ARBA" id="ARBA00022759"/>
    </source>
</evidence>
<sequence>MMKNRGMFLESVLNKTIEYFWTHKIAFIEKKGLDIALKTIIKEGKRLVVKDSNIYKKSTVDYTGCYKGSFICFEAKSCNEDRFDLSNLKEHQLQYLHLIQDNGGYAFVVLFFSNVNRFFQVKINYLQKLIDNKIKSVKLVDIEKNSKELSLEFPCILNFLED</sequence>
<dbReference type="GO" id="GO:0006281">
    <property type="term" value="P:DNA repair"/>
    <property type="evidence" value="ECO:0007669"/>
    <property type="project" value="UniProtKB-UniRule"/>
</dbReference>
<keyword evidence="6 13" id="KW-0227">DNA damage</keyword>
<dbReference type="EMBL" id="SOCN01000001">
    <property type="protein sequence ID" value="TDV24256.1"/>
    <property type="molecule type" value="Genomic_DNA"/>
</dbReference>
<dbReference type="InterPro" id="IPR004612">
    <property type="entry name" value="Resolv_RecU"/>
</dbReference>
<evidence type="ECO:0000256" key="3">
    <source>
        <dbReference type="ARBA" id="ARBA00022722"/>
    </source>
</evidence>
<evidence type="ECO:0000313" key="14">
    <source>
        <dbReference type="EMBL" id="TDV24256.1"/>
    </source>
</evidence>
<feature type="binding site" evidence="13">
    <location>
        <position position="74"/>
    </location>
    <ligand>
        <name>Mg(2+)</name>
        <dbReference type="ChEBI" id="CHEBI:18420"/>
    </ligand>
</feature>
<gene>
    <name evidence="13" type="primary">recU</name>
    <name evidence="14" type="ORF">BCF59_0209</name>
</gene>
<dbReference type="OrthoDB" id="9783592at2"/>
<evidence type="ECO:0000256" key="6">
    <source>
        <dbReference type="ARBA" id="ARBA00022763"/>
    </source>
</evidence>
<evidence type="ECO:0000313" key="15">
    <source>
        <dbReference type="Proteomes" id="UP000295757"/>
    </source>
</evidence>
<dbReference type="GO" id="GO:0000287">
    <property type="term" value="F:magnesium ion binding"/>
    <property type="evidence" value="ECO:0007669"/>
    <property type="project" value="UniProtKB-UniRule"/>
</dbReference>